<name>A0A4Z2GET0_9TELE</name>
<dbReference type="EMBL" id="SRLO01000570">
    <property type="protein sequence ID" value="TNN51780.1"/>
    <property type="molecule type" value="Genomic_DNA"/>
</dbReference>
<comment type="caution">
    <text evidence="1">The sequence shown here is derived from an EMBL/GenBank/DDBJ whole genome shotgun (WGS) entry which is preliminary data.</text>
</comment>
<reference evidence="1 2" key="1">
    <citation type="submission" date="2019-03" db="EMBL/GenBank/DDBJ databases">
        <title>First draft genome of Liparis tanakae, snailfish: a comprehensive survey of snailfish specific genes.</title>
        <authorList>
            <person name="Kim W."/>
            <person name="Song I."/>
            <person name="Jeong J.-H."/>
            <person name="Kim D."/>
            <person name="Kim S."/>
            <person name="Ryu S."/>
            <person name="Song J.Y."/>
            <person name="Lee S.K."/>
        </authorList>
    </citation>
    <scope>NUCLEOTIDE SEQUENCE [LARGE SCALE GENOMIC DNA]</scope>
    <source>
        <tissue evidence="1">Muscle</tissue>
    </source>
</reference>
<dbReference type="Proteomes" id="UP000314294">
    <property type="component" value="Unassembled WGS sequence"/>
</dbReference>
<accession>A0A4Z2GET0</accession>
<gene>
    <name evidence="1" type="ORF">EYF80_038008</name>
</gene>
<proteinExistence type="predicted"/>
<evidence type="ECO:0000313" key="1">
    <source>
        <dbReference type="EMBL" id="TNN51780.1"/>
    </source>
</evidence>
<protein>
    <submittedName>
        <fullName evidence="1">Uncharacterized protein</fullName>
    </submittedName>
</protein>
<organism evidence="1 2">
    <name type="scientific">Liparis tanakae</name>
    <name type="common">Tanaka's snailfish</name>
    <dbReference type="NCBI Taxonomy" id="230148"/>
    <lineage>
        <taxon>Eukaryota</taxon>
        <taxon>Metazoa</taxon>
        <taxon>Chordata</taxon>
        <taxon>Craniata</taxon>
        <taxon>Vertebrata</taxon>
        <taxon>Euteleostomi</taxon>
        <taxon>Actinopterygii</taxon>
        <taxon>Neopterygii</taxon>
        <taxon>Teleostei</taxon>
        <taxon>Neoteleostei</taxon>
        <taxon>Acanthomorphata</taxon>
        <taxon>Eupercaria</taxon>
        <taxon>Perciformes</taxon>
        <taxon>Cottioidei</taxon>
        <taxon>Cottales</taxon>
        <taxon>Liparidae</taxon>
        <taxon>Liparis</taxon>
    </lineage>
</organism>
<sequence>MAHLCSLSTEEPSMDKLLVLHPDLVHALVLQQLIEDHVKLLQGLKRVLSCWPGLLGNAAEPQTAGYNEWEKSVICDGDLHVISSVIRESKVVEKQSPVFKHQDAVTILRPQGPNDIKQKQLVHAAIQLQDESIFHWEIEYHGYHAPHQSEYRAQPTPVFQMGVVLFETLHRDDFVTTKFITNCQRIRKTVFEDKKNVH</sequence>
<dbReference type="AlphaFoldDB" id="A0A4Z2GET0"/>
<evidence type="ECO:0000313" key="2">
    <source>
        <dbReference type="Proteomes" id="UP000314294"/>
    </source>
</evidence>
<keyword evidence="2" id="KW-1185">Reference proteome</keyword>